<sequence length="278" mass="31821">MRIGWFPSIFAISHEWQWVVAYPTTKIMDEDEVKFKYLVERYSTYVDLRPAAHFPLVNTRLLISDVPRSVVNVLPIGDDQPPLADKNVHNDSLNGDNGDNGSLWCTDCQNYQVFALTKGKTVKEKLCSQKKVRDCRQLRNNLMQTIKEDLERFSDYPSSAFQVACNTLVAKFPGLKDEQSSDRDSNMNYSPIKTLLGCLKNKFKYVRRFDEEPSETMIKMRQKYGKKRKLETETADGSEAANDAEAENGRETSDGGLLKREKKNREHVSGIFSQTSNL</sequence>
<feature type="compositionally biased region" description="Basic and acidic residues" evidence="1">
    <location>
        <begin position="247"/>
        <end position="268"/>
    </location>
</feature>
<organism evidence="2 3">
    <name type="scientific">Megalurothrips usitatus</name>
    <name type="common">bean blossom thrips</name>
    <dbReference type="NCBI Taxonomy" id="439358"/>
    <lineage>
        <taxon>Eukaryota</taxon>
        <taxon>Metazoa</taxon>
        <taxon>Ecdysozoa</taxon>
        <taxon>Arthropoda</taxon>
        <taxon>Hexapoda</taxon>
        <taxon>Insecta</taxon>
        <taxon>Pterygota</taxon>
        <taxon>Neoptera</taxon>
        <taxon>Paraneoptera</taxon>
        <taxon>Thysanoptera</taxon>
        <taxon>Terebrantia</taxon>
        <taxon>Thripoidea</taxon>
        <taxon>Thripidae</taxon>
        <taxon>Megalurothrips</taxon>
    </lineage>
</organism>
<protein>
    <submittedName>
        <fullName evidence="2">Uncharacterized protein</fullName>
    </submittedName>
</protein>
<evidence type="ECO:0000313" key="3">
    <source>
        <dbReference type="Proteomes" id="UP001075354"/>
    </source>
</evidence>
<feature type="region of interest" description="Disordered" evidence="1">
    <location>
        <begin position="221"/>
        <end position="278"/>
    </location>
</feature>
<evidence type="ECO:0000256" key="1">
    <source>
        <dbReference type="SAM" id="MobiDB-lite"/>
    </source>
</evidence>
<name>A0AAV7X2V7_9NEOP</name>
<reference evidence="2" key="1">
    <citation type="submission" date="2022-12" db="EMBL/GenBank/DDBJ databases">
        <title>Chromosome-level genome assembly of the bean flower thrips Megalurothrips usitatus.</title>
        <authorList>
            <person name="Ma L."/>
            <person name="Liu Q."/>
            <person name="Li H."/>
            <person name="Cai W."/>
        </authorList>
    </citation>
    <scope>NUCLEOTIDE SEQUENCE</scope>
    <source>
        <strain evidence="2">Cailab_2022a</strain>
    </source>
</reference>
<dbReference type="Proteomes" id="UP001075354">
    <property type="component" value="Unassembled WGS sequence"/>
</dbReference>
<dbReference type="AlphaFoldDB" id="A0AAV7X2V7"/>
<dbReference type="EMBL" id="JAPTSV010000888">
    <property type="protein sequence ID" value="KAJ1518806.1"/>
    <property type="molecule type" value="Genomic_DNA"/>
</dbReference>
<accession>A0AAV7X2V7</accession>
<proteinExistence type="predicted"/>
<evidence type="ECO:0000313" key="2">
    <source>
        <dbReference type="EMBL" id="KAJ1518806.1"/>
    </source>
</evidence>
<comment type="caution">
    <text evidence="2">The sequence shown here is derived from an EMBL/GenBank/DDBJ whole genome shotgun (WGS) entry which is preliminary data.</text>
</comment>
<gene>
    <name evidence="2" type="ORF">ONE63_011581</name>
</gene>
<keyword evidence="3" id="KW-1185">Reference proteome</keyword>